<evidence type="ECO:0000256" key="1">
    <source>
        <dbReference type="ARBA" id="ARBA00004861"/>
    </source>
</evidence>
<dbReference type="InterPro" id="IPR013785">
    <property type="entry name" value="Aldolase_TIM"/>
</dbReference>
<dbReference type="CDD" id="cd04725">
    <property type="entry name" value="OMP_decarboxylase_like"/>
    <property type="match status" value="1"/>
</dbReference>
<dbReference type="NCBIfam" id="TIGR02127">
    <property type="entry name" value="pyrF_sub2"/>
    <property type="match status" value="1"/>
</dbReference>
<dbReference type="InterPro" id="IPR011995">
    <property type="entry name" value="OMPdecase_type-2"/>
</dbReference>
<evidence type="ECO:0000256" key="5">
    <source>
        <dbReference type="ARBA" id="ARBA00023239"/>
    </source>
</evidence>
<evidence type="ECO:0000313" key="9">
    <source>
        <dbReference type="EMBL" id="OGK17125.1"/>
    </source>
</evidence>
<gene>
    <name evidence="9" type="ORF">A2774_04900</name>
</gene>
<dbReference type="Pfam" id="PF00215">
    <property type="entry name" value="OMPdecase"/>
    <property type="match status" value="1"/>
</dbReference>
<dbReference type="InterPro" id="IPR001754">
    <property type="entry name" value="OMPdeCOase_dom"/>
</dbReference>
<reference evidence="9 10" key="1">
    <citation type="journal article" date="2016" name="Nat. Commun.">
        <title>Thousands of microbial genomes shed light on interconnected biogeochemical processes in an aquifer system.</title>
        <authorList>
            <person name="Anantharaman K."/>
            <person name="Brown C.T."/>
            <person name="Hug L.A."/>
            <person name="Sharon I."/>
            <person name="Castelle C.J."/>
            <person name="Probst A.J."/>
            <person name="Thomas B.C."/>
            <person name="Singh A."/>
            <person name="Wilkins M.J."/>
            <person name="Karaoz U."/>
            <person name="Brodie E.L."/>
            <person name="Williams K.H."/>
            <person name="Hubbard S.S."/>
            <person name="Banfield J.F."/>
        </authorList>
    </citation>
    <scope>NUCLEOTIDE SEQUENCE [LARGE SCALE GENOMIC DNA]</scope>
</reference>
<dbReference type="GO" id="GO:0006207">
    <property type="term" value="P:'de novo' pyrimidine nucleobase biosynthetic process"/>
    <property type="evidence" value="ECO:0007669"/>
    <property type="project" value="InterPro"/>
</dbReference>
<comment type="pathway">
    <text evidence="1">Pyrimidine metabolism; UMP biosynthesis via de novo pathway; UMP from orotate: step 2/2.</text>
</comment>
<evidence type="ECO:0000313" key="10">
    <source>
        <dbReference type="Proteomes" id="UP000177208"/>
    </source>
</evidence>
<comment type="catalytic activity">
    <reaction evidence="6">
        <text>orotidine 5'-phosphate + H(+) = UMP + CO2</text>
        <dbReference type="Rhea" id="RHEA:11596"/>
        <dbReference type="ChEBI" id="CHEBI:15378"/>
        <dbReference type="ChEBI" id="CHEBI:16526"/>
        <dbReference type="ChEBI" id="CHEBI:57538"/>
        <dbReference type="ChEBI" id="CHEBI:57865"/>
        <dbReference type="EC" id="4.1.1.23"/>
    </reaction>
</comment>
<dbReference type="SUPFAM" id="SSF51366">
    <property type="entry name" value="Ribulose-phoshate binding barrel"/>
    <property type="match status" value="1"/>
</dbReference>
<dbReference type="Proteomes" id="UP000177208">
    <property type="component" value="Unassembled WGS sequence"/>
</dbReference>
<accession>A0A1F7GE39</accession>
<evidence type="ECO:0000256" key="6">
    <source>
        <dbReference type="ARBA" id="ARBA00049157"/>
    </source>
</evidence>
<comment type="caution">
    <text evidence="9">The sequence shown here is derived from an EMBL/GenBank/DDBJ whole genome shotgun (WGS) entry which is preliminary data.</text>
</comment>
<dbReference type="GO" id="GO:0044205">
    <property type="term" value="P:'de novo' UMP biosynthetic process"/>
    <property type="evidence" value="ECO:0007669"/>
    <property type="project" value="UniProtKB-UniPathway"/>
</dbReference>
<keyword evidence="4" id="KW-0665">Pyrimidine biosynthesis</keyword>
<name>A0A1F7GE39_9BACT</name>
<evidence type="ECO:0000256" key="2">
    <source>
        <dbReference type="ARBA" id="ARBA00008847"/>
    </source>
</evidence>
<dbReference type="EMBL" id="MFZG01000011">
    <property type="protein sequence ID" value="OGK17125.1"/>
    <property type="molecule type" value="Genomic_DNA"/>
</dbReference>
<protein>
    <recommendedName>
        <fullName evidence="7">Orotidine-5'-phosphate decarboxylase</fullName>
        <ecNumber evidence="7">4.1.1.23</ecNumber>
    </recommendedName>
</protein>
<dbReference type="PANTHER" id="PTHR43375:SF1">
    <property type="entry name" value="OROTIDINE 5'-PHOSPHATE DECARBOXYLASE"/>
    <property type="match status" value="1"/>
</dbReference>
<organism evidence="9 10">
    <name type="scientific">Candidatus Roizmanbacteria bacterium RIFCSPHIGHO2_01_FULL_39_12c</name>
    <dbReference type="NCBI Taxonomy" id="1802031"/>
    <lineage>
        <taxon>Bacteria</taxon>
        <taxon>Candidatus Roizmaniibacteriota</taxon>
    </lineage>
</organism>
<proteinExistence type="inferred from homology"/>
<dbReference type="GO" id="GO:0004590">
    <property type="term" value="F:orotidine-5'-phosphate decarboxylase activity"/>
    <property type="evidence" value="ECO:0007669"/>
    <property type="project" value="UniProtKB-UniRule"/>
</dbReference>
<evidence type="ECO:0000259" key="8">
    <source>
        <dbReference type="SMART" id="SM00934"/>
    </source>
</evidence>
<evidence type="ECO:0000256" key="4">
    <source>
        <dbReference type="ARBA" id="ARBA00022975"/>
    </source>
</evidence>
<comment type="similarity">
    <text evidence="2">Belongs to the OMP decarboxylase family. Type 2 subfamily.</text>
</comment>
<keyword evidence="5" id="KW-0456">Lyase</keyword>
<evidence type="ECO:0000256" key="7">
    <source>
        <dbReference type="NCBIfam" id="TIGR02127"/>
    </source>
</evidence>
<dbReference type="EC" id="4.1.1.23" evidence="7"/>
<dbReference type="PANTHER" id="PTHR43375">
    <property type="entry name" value="OROTIDINE 5'-PHOSPHATE DECARBOXYLASE"/>
    <property type="match status" value="1"/>
</dbReference>
<dbReference type="SMART" id="SM00934">
    <property type="entry name" value="OMPdecase"/>
    <property type="match status" value="1"/>
</dbReference>
<evidence type="ECO:0000256" key="3">
    <source>
        <dbReference type="ARBA" id="ARBA00022793"/>
    </source>
</evidence>
<feature type="domain" description="Orotidine 5'-phosphate decarboxylase" evidence="8">
    <location>
        <begin position="17"/>
        <end position="282"/>
    </location>
</feature>
<dbReference type="AlphaFoldDB" id="A0A1F7GE39"/>
<dbReference type="InterPro" id="IPR011060">
    <property type="entry name" value="RibuloseP-bd_barrel"/>
</dbReference>
<dbReference type="UniPathway" id="UPA00070">
    <property type="reaction ID" value="UER00120"/>
</dbReference>
<keyword evidence="3" id="KW-0210">Decarboxylase</keyword>
<sequence>MNFQGKLERIVKNNNSLLCVGLDSDLERVTGKYKKLKHPQFEFNRWIIDQTHDLVCAYKPNSAFYEAEGLKGTLALKFTCHYLKKNYPQIPIILDAKRGDIGSSNKGYVKFAFDFLGVDAITLHPYLGRESLTPFLELKDKGLFILCHTSNLGANELQDLNVIPGGKAAPESLFDSGRARYSLARMTDKIPLYRYVAKRVAEEWNRNGNCMLVVGATYPKELKEIRKITGERTILIPGIGAQGGDVEKTVKAGLNSKKKGIIVNSSRGIIFSENPRTEAKKLRNKINFYRI</sequence>
<dbReference type="Gene3D" id="3.20.20.70">
    <property type="entry name" value="Aldolase class I"/>
    <property type="match status" value="1"/>
</dbReference>